<evidence type="ECO:0000313" key="2">
    <source>
        <dbReference type="Proteomes" id="UP000281644"/>
    </source>
</evidence>
<dbReference type="Proteomes" id="UP000281644">
    <property type="component" value="Chromosome"/>
</dbReference>
<organism evidence="1 2">
    <name type="scientific">Lactiplantibacillus argentoratensis</name>
    <dbReference type="NCBI Taxonomy" id="271881"/>
    <lineage>
        <taxon>Bacteria</taxon>
        <taxon>Bacillati</taxon>
        <taxon>Bacillota</taxon>
        <taxon>Bacilli</taxon>
        <taxon>Lactobacillales</taxon>
        <taxon>Lactobacillaceae</taxon>
        <taxon>Lactiplantibacillus</taxon>
    </lineage>
</organism>
<sequence length="128" mass="14833">MNIEEINSEILKVNNYLKKCLWMDFEFASVDGGDIVVAGRIDTSYDEFAINIDFRKPYYLSSLLYWNLNNSKPFIELVAGKEMWKVIDKYEVEEGNYIFKINAEDFDTAPIIIASKGLKAEIINKDPF</sequence>
<proteinExistence type="predicted"/>
<name>A0AAN1UH70_9LACO</name>
<protein>
    <submittedName>
        <fullName evidence="1">Uncharacterized protein</fullName>
    </submittedName>
</protein>
<accession>A0AAN1UH70</accession>
<dbReference type="RefSeq" id="WP_057717860.1">
    <property type="nucleotide sequence ID" value="NZ_BJZD01000073.1"/>
</dbReference>
<dbReference type="KEGG" id="larg:LPA65_01730"/>
<dbReference type="AlphaFoldDB" id="A0AAN1UH70"/>
<reference evidence="1 2" key="1">
    <citation type="submission" date="2018-10" db="EMBL/GenBank/DDBJ databases">
        <title>Genome sequencing of Lactobacillus species.</title>
        <authorList>
            <person name="Baek C."/>
            <person name="Yi H."/>
        </authorList>
    </citation>
    <scope>NUCLEOTIDE SEQUENCE [LARGE SCALE GENOMIC DNA]</scope>
    <source>
        <strain evidence="1 2">DSM 16365</strain>
    </source>
</reference>
<dbReference type="EMBL" id="CP032751">
    <property type="protein sequence ID" value="AYJ34575.1"/>
    <property type="molecule type" value="Genomic_DNA"/>
</dbReference>
<evidence type="ECO:0000313" key="1">
    <source>
        <dbReference type="EMBL" id="AYJ34575.1"/>
    </source>
</evidence>
<gene>
    <name evidence="1" type="ORF">LPA65_01730</name>
</gene>